<evidence type="ECO:0000313" key="2">
    <source>
        <dbReference type="Proteomes" id="UP000830671"/>
    </source>
</evidence>
<dbReference type="RefSeq" id="XP_049141965.1">
    <property type="nucleotide sequence ID" value="XM_049284822.1"/>
</dbReference>
<dbReference type="EMBL" id="CP019475">
    <property type="protein sequence ID" value="UQC80334.1"/>
    <property type="molecule type" value="Genomic_DNA"/>
</dbReference>
<dbReference type="GeneID" id="73339832"/>
<sequence>MAIQRRCIYRGRVETLPAEEDGQAAGQPLTANLSSTTHTLRLRSHANTASITLPSFPLFIWATATNNANKSHLPLIMNHVGPAPYLAGLACKESRRLMEQSYAKPIHRPTYSAASSAIHWIDLQKTVVSLGDYRSAGALSDAFTFEDLARFRHVVLQSSRFSDLFADSAFHLPKLDNIEWTNTRNNQPFVPDHGYLDISCHQTGDN</sequence>
<accession>A0A9Q8WEF0</accession>
<reference evidence="1" key="1">
    <citation type="journal article" date="2021" name="Mol. Plant Microbe Interact.">
        <title>Complete Genome Sequence of the Plant-Pathogenic Fungus Colletotrichum lupini.</title>
        <authorList>
            <person name="Baroncelli R."/>
            <person name="Pensec F."/>
            <person name="Da Lio D."/>
            <person name="Boufleur T."/>
            <person name="Vicente I."/>
            <person name="Sarrocco S."/>
            <person name="Picot A."/>
            <person name="Baraldi E."/>
            <person name="Sukno S."/>
            <person name="Thon M."/>
            <person name="Le Floch G."/>
        </authorList>
    </citation>
    <scope>NUCLEOTIDE SEQUENCE</scope>
    <source>
        <strain evidence="1">IMI 504893</strain>
    </source>
</reference>
<dbReference type="AlphaFoldDB" id="A0A9Q8WEF0"/>
<name>A0A9Q8WEF0_9PEZI</name>
<dbReference type="KEGG" id="clup:CLUP02_05817"/>
<protein>
    <submittedName>
        <fullName evidence="1">Uncharacterized protein</fullName>
    </submittedName>
</protein>
<evidence type="ECO:0000313" key="1">
    <source>
        <dbReference type="EMBL" id="UQC80334.1"/>
    </source>
</evidence>
<gene>
    <name evidence="1" type="ORF">CLUP02_05817</name>
</gene>
<keyword evidence="2" id="KW-1185">Reference proteome</keyword>
<proteinExistence type="predicted"/>
<dbReference type="Proteomes" id="UP000830671">
    <property type="component" value="Chromosome 3"/>
</dbReference>
<organism evidence="1 2">
    <name type="scientific">Colletotrichum lupini</name>
    <dbReference type="NCBI Taxonomy" id="145971"/>
    <lineage>
        <taxon>Eukaryota</taxon>
        <taxon>Fungi</taxon>
        <taxon>Dikarya</taxon>
        <taxon>Ascomycota</taxon>
        <taxon>Pezizomycotina</taxon>
        <taxon>Sordariomycetes</taxon>
        <taxon>Hypocreomycetidae</taxon>
        <taxon>Glomerellales</taxon>
        <taxon>Glomerellaceae</taxon>
        <taxon>Colletotrichum</taxon>
        <taxon>Colletotrichum acutatum species complex</taxon>
    </lineage>
</organism>